<keyword evidence="3" id="KW-1133">Transmembrane helix</keyword>
<dbReference type="SMART" id="SM00156">
    <property type="entry name" value="PP2Ac"/>
    <property type="match status" value="1"/>
</dbReference>
<feature type="region of interest" description="Disordered" evidence="2">
    <location>
        <begin position="338"/>
        <end position="389"/>
    </location>
</feature>
<feature type="compositionally biased region" description="Polar residues" evidence="2">
    <location>
        <begin position="1061"/>
        <end position="1072"/>
    </location>
</feature>
<feature type="transmembrane region" description="Helical" evidence="3">
    <location>
        <begin position="1013"/>
        <end position="1033"/>
    </location>
</feature>
<dbReference type="EC" id="3.1.3.16" evidence="1"/>
<dbReference type="GO" id="GO:0005737">
    <property type="term" value="C:cytoplasm"/>
    <property type="evidence" value="ECO:0007669"/>
    <property type="project" value="TreeGrafter"/>
</dbReference>
<dbReference type="GO" id="GO:0004722">
    <property type="term" value="F:protein serine/threonine phosphatase activity"/>
    <property type="evidence" value="ECO:0007669"/>
    <property type="project" value="UniProtKB-EC"/>
</dbReference>
<dbReference type="SUPFAM" id="SSF56300">
    <property type="entry name" value="Metallo-dependent phosphatases"/>
    <property type="match status" value="1"/>
</dbReference>
<evidence type="ECO:0000313" key="6">
    <source>
        <dbReference type="WBParaSite" id="Csp11.Scaffold630.g17960.t1"/>
    </source>
</evidence>
<protein>
    <recommendedName>
        <fullName evidence="1">Serine/threonine-protein phosphatase</fullName>
        <ecNumber evidence="1">3.1.3.16</ecNumber>
    </recommendedName>
</protein>
<feature type="region of interest" description="Disordered" evidence="2">
    <location>
        <begin position="1256"/>
        <end position="1317"/>
    </location>
</feature>
<organism evidence="5 6">
    <name type="scientific">Caenorhabditis tropicalis</name>
    <dbReference type="NCBI Taxonomy" id="1561998"/>
    <lineage>
        <taxon>Eukaryota</taxon>
        <taxon>Metazoa</taxon>
        <taxon>Ecdysozoa</taxon>
        <taxon>Nematoda</taxon>
        <taxon>Chromadorea</taxon>
        <taxon>Rhabditida</taxon>
        <taxon>Rhabditina</taxon>
        <taxon>Rhabditomorpha</taxon>
        <taxon>Rhabditoidea</taxon>
        <taxon>Rhabditidae</taxon>
        <taxon>Peloderinae</taxon>
        <taxon>Caenorhabditis</taxon>
    </lineage>
</organism>
<feature type="compositionally biased region" description="Polar residues" evidence="2">
    <location>
        <begin position="1195"/>
        <end position="1214"/>
    </location>
</feature>
<dbReference type="CDD" id="cd00144">
    <property type="entry name" value="MPP_PPP_family"/>
    <property type="match status" value="1"/>
</dbReference>
<dbReference type="InterPro" id="IPR003125">
    <property type="entry name" value="WSN"/>
</dbReference>
<evidence type="ECO:0000313" key="5">
    <source>
        <dbReference type="Proteomes" id="UP000095282"/>
    </source>
</evidence>
<dbReference type="eggNOG" id="KOG0374">
    <property type="taxonomic scope" value="Eukaryota"/>
</dbReference>
<feature type="region of interest" description="Disordered" evidence="2">
    <location>
        <begin position="1195"/>
        <end position="1215"/>
    </location>
</feature>
<dbReference type="PANTHER" id="PTHR11668:SF496">
    <property type="entry name" value="SERINE_THREONINE-PROTEIN PHOSPHATASE"/>
    <property type="match status" value="1"/>
</dbReference>
<proteinExistence type="inferred from homology"/>
<evidence type="ECO:0000259" key="4">
    <source>
        <dbReference type="PROSITE" id="PS00125"/>
    </source>
</evidence>
<keyword evidence="3" id="KW-0812">Transmembrane</keyword>
<dbReference type="InterPro" id="IPR006186">
    <property type="entry name" value="Ser/Thr-sp_prot-phosphatase"/>
</dbReference>
<evidence type="ECO:0000256" key="1">
    <source>
        <dbReference type="RuleBase" id="RU004273"/>
    </source>
</evidence>
<dbReference type="PANTHER" id="PTHR11668">
    <property type="entry name" value="SERINE/THREONINE PROTEIN PHOSPHATASE"/>
    <property type="match status" value="1"/>
</dbReference>
<evidence type="ECO:0000256" key="2">
    <source>
        <dbReference type="SAM" id="MobiDB-lite"/>
    </source>
</evidence>
<keyword evidence="1" id="KW-0378">Hydrolase</keyword>
<feature type="compositionally biased region" description="Basic and acidic residues" evidence="2">
    <location>
        <begin position="1048"/>
        <end position="1060"/>
    </location>
</feature>
<keyword evidence="5" id="KW-1185">Reference proteome</keyword>
<dbReference type="InterPro" id="IPR004843">
    <property type="entry name" value="Calcineurin-like_PHP"/>
</dbReference>
<comment type="similarity">
    <text evidence="1">Belongs to the PPP phosphatase family.</text>
</comment>
<dbReference type="InterPro" id="IPR050341">
    <property type="entry name" value="PP1_catalytic_subunit"/>
</dbReference>
<dbReference type="Pfam" id="PF00149">
    <property type="entry name" value="Metallophos"/>
    <property type="match status" value="1"/>
</dbReference>
<accession>A0A1I7UP79</accession>
<dbReference type="InterPro" id="IPR029052">
    <property type="entry name" value="Metallo-depent_PP-like"/>
</dbReference>
<dbReference type="Gene3D" id="3.60.21.10">
    <property type="match status" value="1"/>
</dbReference>
<dbReference type="STRING" id="1561998.A0A1I7UP79"/>
<dbReference type="PRINTS" id="PR00114">
    <property type="entry name" value="STPHPHTASE"/>
</dbReference>
<dbReference type="Pfam" id="PF02206">
    <property type="entry name" value="WSN"/>
    <property type="match status" value="1"/>
</dbReference>
<evidence type="ECO:0000256" key="3">
    <source>
        <dbReference type="SAM" id="Phobius"/>
    </source>
</evidence>
<feature type="compositionally biased region" description="Basic and acidic residues" evidence="2">
    <location>
        <begin position="347"/>
        <end position="356"/>
    </location>
</feature>
<comment type="catalytic activity">
    <reaction evidence="1">
        <text>O-phospho-L-threonyl-[protein] + H2O = L-threonyl-[protein] + phosphate</text>
        <dbReference type="Rhea" id="RHEA:47004"/>
        <dbReference type="Rhea" id="RHEA-COMP:11060"/>
        <dbReference type="Rhea" id="RHEA-COMP:11605"/>
        <dbReference type="ChEBI" id="CHEBI:15377"/>
        <dbReference type="ChEBI" id="CHEBI:30013"/>
        <dbReference type="ChEBI" id="CHEBI:43474"/>
        <dbReference type="ChEBI" id="CHEBI:61977"/>
        <dbReference type="EC" id="3.1.3.16"/>
    </reaction>
</comment>
<dbReference type="PROSITE" id="PS00125">
    <property type="entry name" value="SER_THR_PHOSPHATASE"/>
    <property type="match status" value="1"/>
</dbReference>
<dbReference type="SMART" id="SM00453">
    <property type="entry name" value="WSN"/>
    <property type="match status" value="1"/>
</dbReference>
<feature type="region of interest" description="Disordered" evidence="2">
    <location>
        <begin position="1044"/>
        <end position="1097"/>
    </location>
</feature>
<reference evidence="6" key="1">
    <citation type="submission" date="2016-11" db="UniProtKB">
        <authorList>
            <consortium name="WormBaseParasite"/>
        </authorList>
    </citation>
    <scope>IDENTIFICATION</scope>
</reference>
<feature type="compositionally biased region" description="Basic and acidic residues" evidence="2">
    <location>
        <begin position="1073"/>
        <end position="1097"/>
    </location>
</feature>
<feature type="compositionally biased region" description="Acidic residues" evidence="2">
    <location>
        <begin position="1260"/>
        <end position="1314"/>
    </location>
</feature>
<feature type="domain" description="Serine/threonine specific protein phosphatases" evidence="4">
    <location>
        <begin position="116"/>
        <end position="121"/>
    </location>
</feature>
<sequence>MLISSAMLTNCTSPDFKMPPFPVFKDLLESSQVELKKQKMLIELGPGVTVIGDLHGNWEATNAIANHSFVSLRKKAMKKHKLLFLGDYVDRGKESIRILLFIASLAIEFPGQIFLLRGNHELAYVNKTYGLLKECKNAFPDQAEEAHLICNVFFSYMSVAALIGKRILCMHGGVTSDFKLETINKYSKPLLDIPNDHELHPVLWTDCIRSMTIGKDKNKPDSRLSTRGQNCMALNPAAFKKWMNKNKIQAIIRGHQFVPYGIDFRADNRFITVFSTFNYERFNNTAAIITIFQDYSIKFSFFRMPSGKKPQLEEDVLTFCDADGTMFKETVRAYTEKKGKVNAPEKATGEAEEPKKAVTVAKKTKATGEKATPEKKKSKETSKSKGGSRVSTPIFSAISLFMIIFCLLAGSVAGSSSPPKSTVYSQNTVILSRLVNGIALGQSLANRNLNKKLLINELFPIGPNQTLDSLESFKADQLNKDLDSIQEVIGSECSGDNGCAVSQSILDGMAVIDTLKVHVGTIKNSIQMSQIGEFAKIGSMATMIGSINSLDSLKTTVVGLIEKLRNKVDISELNNLITTLRHKPKFIDRWNVVSVDSVTQTLNSQANSVSSLKTAVTSAQHTHEKLSSSINTNAIRTILTSIDHLLDLNPFAPTHQNLTAGFHYGFDDFKLVPTDDDNSHLKNFINSGKKLDQLTSKLAPLKVIVKEAEPLHSSFKTIESLFANDFWKVKSQLMEVTSLIAQLSDLSSTYSKCVQNMDLSIPYNSGVSQIITKLQMSDDDKSKLAAVNKFFTEAVNNKTFLNFEKILEKLDGYEKNVMGLDDFLRDDPLINQTIAALEEFDRRFKALNMASLVTWISGIPVPSLGSGLNKWSIDTGFVSSIECLKDVDYVGKIKDLNPGAKSASSLQKDVKPLMNMAASIKTLSAEWTKVKDTPPTKPKRAADSELKNADKISKDLGEISSNTLKLDRMLAKESELNVIIKAKQLVSKAIDSVTDPAKAYLKEMWTEEFLFCWYLWIIAGVIIAVIGAFVGFWKREWIKEKLKKPKRADKSKNASKKSDETTPLVQSTNASKTPEKPKVEKPEPPKEKIEVSNGSDDKCVEEEDAGIEVMNAAREKIYTAVMEKDGMPKADQKALLEELRSFWFKRPKVECDTTTKLDEVPKNFPMYPAIVEKFDLSRNEYIDLRSPEPSLMSAKQLTHSTKTCDSIKSSSSDVMKTCEENTKTAADMSSRATGGLERPGFFSSFTRLLRRTAQRFVGREEEEEEEKEEENEEKEEEEEEEEEEEKEEEEKEEKEEEKDEEEVWEEEEGDEELSEADKIVKEYEKFERVEYQDQLIDKDLKKRRKSNSVLSDDLSYYDKLSELELFDNLRNVLVWARDTDEKSNETRVGGAEKYELLKVEHPKLRRNKYDLILERLEVRKAELLAELQPLPPVNNLIGEQLV</sequence>
<dbReference type="Proteomes" id="UP000095282">
    <property type="component" value="Unplaced"/>
</dbReference>
<keyword evidence="3" id="KW-0472">Membrane</keyword>
<dbReference type="WBParaSite" id="Csp11.Scaffold630.g17960.t1">
    <property type="protein sequence ID" value="Csp11.Scaffold630.g17960.t1"/>
    <property type="gene ID" value="Csp11.Scaffold630.g17960"/>
</dbReference>
<name>A0A1I7UP79_9PELO</name>
<feature type="compositionally biased region" description="Basic and acidic residues" evidence="2">
    <location>
        <begin position="366"/>
        <end position="383"/>
    </location>
</feature>